<dbReference type="Proteomes" id="UP000494216">
    <property type="component" value="Unassembled WGS sequence"/>
</dbReference>
<comment type="caution">
    <text evidence="3">The sequence shown here is derived from an EMBL/GenBank/DDBJ whole genome shotgun (WGS) entry which is preliminary data.</text>
</comment>
<dbReference type="SMART" id="SM00972">
    <property type="entry name" value="SCPU"/>
    <property type="match status" value="1"/>
</dbReference>
<keyword evidence="1" id="KW-0732">Signal</keyword>
<dbReference type="InterPro" id="IPR053167">
    <property type="entry name" value="Spore_coat_component"/>
</dbReference>
<feature type="signal peptide" evidence="1">
    <location>
        <begin position="1"/>
        <end position="23"/>
    </location>
</feature>
<dbReference type="EMBL" id="CADCXN010000116">
    <property type="protein sequence ID" value="CAA9892814.1"/>
    <property type="molecule type" value="Genomic_DNA"/>
</dbReference>
<dbReference type="InterPro" id="IPR007893">
    <property type="entry name" value="Spore_coat_U/FanG"/>
</dbReference>
<keyword evidence="4" id="KW-1185">Reference proteome</keyword>
<dbReference type="PANTHER" id="PTHR37089:SF3">
    <property type="entry name" value="EXPORTED PROTEIN"/>
    <property type="match status" value="1"/>
</dbReference>
<feature type="chain" id="PRO_5035866041" evidence="1">
    <location>
        <begin position="24"/>
        <end position="150"/>
    </location>
</feature>
<feature type="domain" description="Spore coat protein U/FanG" evidence="2">
    <location>
        <begin position="19"/>
        <end position="147"/>
    </location>
</feature>
<dbReference type="Pfam" id="PF05229">
    <property type="entry name" value="SCPU"/>
    <property type="match status" value="1"/>
</dbReference>
<protein>
    <submittedName>
        <fullName evidence="3">Spore Coat Protein U domain-containing protein</fullName>
    </submittedName>
</protein>
<keyword evidence="3" id="KW-0167">Capsid protein</keyword>
<gene>
    <name evidence="3" type="ORF">METHB2_820001</name>
</gene>
<organism evidence="3 4">
    <name type="scientific">Candidatus Methylobacter favarea</name>
    <dbReference type="NCBI Taxonomy" id="2707345"/>
    <lineage>
        <taxon>Bacteria</taxon>
        <taxon>Pseudomonadati</taxon>
        <taxon>Pseudomonadota</taxon>
        <taxon>Gammaproteobacteria</taxon>
        <taxon>Methylococcales</taxon>
        <taxon>Methylococcaceae</taxon>
        <taxon>Methylobacter</taxon>
    </lineage>
</organism>
<evidence type="ECO:0000259" key="2">
    <source>
        <dbReference type="Pfam" id="PF05229"/>
    </source>
</evidence>
<reference evidence="3 4" key="1">
    <citation type="submission" date="2020-02" db="EMBL/GenBank/DDBJ databases">
        <authorList>
            <person name="Hogendoorn C."/>
        </authorList>
    </citation>
    <scope>NUCLEOTIDE SEQUENCE [LARGE SCALE GENOMIC DNA]</scope>
    <source>
        <strain evidence="3">METHB21</strain>
    </source>
</reference>
<sequence>MKKVMLLAAVLLLNMLGPSTASALCSVDSTGLAFGSFNPLTDSTVDSTATLTLTCDESVSYTIALSPGGSGTYNPRRMASGSNTLDYNLYADAGYSQIWGDGAGGSVTVAGGPAPLGAREHTVYGRIPLASQRGARVGSYSDSIIVTITY</sequence>
<dbReference type="PANTHER" id="PTHR37089">
    <property type="entry name" value="PROTEIN U-RELATED"/>
    <property type="match status" value="1"/>
</dbReference>
<proteinExistence type="predicted"/>
<dbReference type="AlphaFoldDB" id="A0A8S0X3J7"/>
<name>A0A8S0X3J7_9GAMM</name>
<accession>A0A8S0X3J7</accession>
<keyword evidence="3" id="KW-0946">Virion</keyword>
<evidence type="ECO:0000313" key="4">
    <source>
        <dbReference type="Proteomes" id="UP000494216"/>
    </source>
</evidence>
<evidence type="ECO:0000256" key="1">
    <source>
        <dbReference type="SAM" id="SignalP"/>
    </source>
</evidence>
<evidence type="ECO:0000313" key="3">
    <source>
        <dbReference type="EMBL" id="CAA9892814.1"/>
    </source>
</evidence>